<sequence>MNRIDTIRKQDPFNAKRFRNPRDTQLLITVVFGGMLISFACMAYQIAFGFNWWPNGMCLGSIAVSMCAWTLLRSANEMKDTAPEEQLDEYERGVLDTWRKRSLKLFSTLVGVGGIAFLAAGLFMGNDFDLGLIAAGYFMLATQLIATPLPMVGYAVTFNRKEEDK</sequence>
<feature type="transmembrane region" description="Helical" evidence="1">
    <location>
        <begin position="26"/>
        <end position="46"/>
    </location>
</feature>
<organism evidence="2 3">
    <name type="scientific">Corynebacterium wankanglinii</name>
    <dbReference type="NCBI Taxonomy" id="2735136"/>
    <lineage>
        <taxon>Bacteria</taxon>
        <taxon>Bacillati</taxon>
        <taxon>Actinomycetota</taxon>
        <taxon>Actinomycetes</taxon>
        <taxon>Mycobacteriales</taxon>
        <taxon>Corynebacteriaceae</taxon>
        <taxon>Corynebacterium</taxon>
    </lineage>
</organism>
<protein>
    <submittedName>
        <fullName evidence="2">Uncharacterized protein</fullName>
    </submittedName>
</protein>
<keyword evidence="1" id="KW-1133">Transmembrane helix</keyword>
<keyword evidence="1" id="KW-0812">Transmembrane</keyword>
<proteinExistence type="predicted"/>
<dbReference type="EMBL" id="JABFEE010000003">
    <property type="protein sequence ID" value="MBA1834882.1"/>
    <property type="molecule type" value="Genomic_DNA"/>
</dbReference>
<comment type="caution">
    <text evidence="2">The sequence shown here is derived from an EMBL/GenBank/DDBJ whole genome shotgun (WGS) entry which is preliminary data.</text>
</comment>
<keyword evidence="1" id="KW-0472">Membrane</keyword>
<evidence type="ECO:0000313" key="2">
    <source>
        <dbReference type="EMBL" id="MBA1834882.1"/>
    </source>
</evidence>
<accession>A0A838CJ20</accession>
<reference evidence="2 3" key="1">
    <citation type="submission" date="2020-05" db="EMBL/GenBank/DDBJ databases">
        <title>Descriptions of Corynebacterium xxxx sp. nov., Corynebacterium yyyy sp. nov. and Corynebacterium zzzz sp. nov.</title>
        <authorList>
            <person name="Zhang G."/>
        </authorList>
    </citation>
    <scope>NUCLEOTIDE SEQUENCE [LARGE SCALE GENOMIC DNA]</scope>
    <source>
        <strain evidence="3">zg-915</strain>
    </source>
</reference>
<feature type="transmembrane region" description="Helical" evidence="1">
    <location>
        <begin position="52"/>
        <end position="72"/>
    </location>
</feature>
<feature type="transmembrane region" description="Helical" evidence="1">
    <location>
        <begin position="130"/>
        <end position="156"/>
    </location>
</feature>
<dbReference type="Proteomes" id="UP000581408">
    <property type="component" value="Unassembled WGS sequence"/>
</dbReference>
<dbReference type="AlphaFoldDB" id="A0A838CJ20"/>
<evidence type="ECO:0000256" key="1">
    <source>
        <dbReference type="SAM" id="Phobius"/>
    </source>
</evidence>
<gene>
    <name evidence="2" type="ORF">HMC16_03930</name>
</gene>
<evidence type="ECO:0000313" key="3">
    <source>
        <dbReference type="Proteomes" id="UP000581408"/>
    </source>
</evidence>
<name>A0A838CJ20_9CORY</name>
<dbReference type="RefSeq" id="WP_181194341.1">
    <property type="nucleotide sequence ID" value="NZ_JABFEE010000003.1"/>
</dbReference>
<feature type="transmembrane region" description="Helical" evidence="1">
    <location>
        <begin position="105"/>
        <end position="124"/>
    </location>
</feature>